<protein>
    <submittedName>
        <fullName evidence="2">S-adenosyl methyltransferase</fullName>
    </submittedName>
</protein>
<name>A0A1I0X160_9PSEU</name>
<dbReference type="InterPro" id="IPR029063">
    <property type="entry name" value="SAM-dependent_MTases_sf"/>
</dbReference>
<dbReference type="AlphaFoldDB" id="A0A1I0X160"/>
<accession>A0A1I0X160</accession>
<dbReference type="Pfam" id="PF04672">
    <property type="entry name" value="Methyltransf_19"/>
    <property type="match status" value="1"/>
</dbReference>
<gene>
    <name evidence="2" type="ORF">SAMN05216266_102333</name>
</gene>
<sequence length="282" mass="30381">MALPGGPAQPGSTRSDAAGPDAGEVDVAHPSIARIRDSWLGGTHHDDADRGFADQIVVCAPHLPYLVRAQNAFVRRLVRYLTDRGVRQFLDLGSGVPDINAAHRVAHEVDPEAKIVYVDLDPTIAQDSADLLAGTGNAAFVRADVRRPDEVLGAPEVTDLIDFGEPVAVLMIEFLLHLQDSENPAGLVAAYMDAVPSGSYLGISHFSQDDQLHEGLTLFSRMFGAPPAVKLRDPGELVRFFDGVEIVEPGIVPVPLWHPEPGDEQVRNPELVRVHAGLGRKV</sequence>
<proteinExistence type="predicted"/>
<evidence type="ECO:0000313" key="2">
    <source>
        <dbReference type="EMBL" id="SFA93853.1"/>
    </source>
</evidence>
<keyword evidence="2" id="KW-0808">Transferase</keyword>
<dbReference type="PIRSF" id="PIRSF017393">
    <property type="entry name" value="MTase_SAV2177"/>
    <property type="match status" value="1"/>
</dbReference>
<dbReference type="Gene3D" id="3.40.50.150">
    <property type="entry name" value="Vaccinia Virus protein VP39"/>
    <property type="match status" value="1"/>
</dbReference>
<keyword evidence="2" id="KW-0489">Methyltransferase</keyword>
<dbReference type="EMBL" id="FOKG01000002">
    <property type="protein sequence ID" value="SFA93853.1"/>
    <property type="molecule type" value="Genomic_DNA"/>
</dbReference>
<dbReference type="SUPFAM" id="SSF53335">
    <property type="entry name" value="S-adenosyl-L-methionine-dependent methyltransferases"/>
    <property type="match status" value="1"/>
</dbReference>
<evidence type="ECO:0000256" key="1">
    <source>
        <dbReference type="SAM" id="MobiDB-lite"/>
    </source>
</evidence>
<dbReference type="GO" id="GO:0008168">
    <property type="term" value="F:methyltransferase activity"/>
    <property type="evidence" value="ECO:0007669"/>
    <property type="project" value="UniProtKB-KW"/>
</dbReference>
<organism evidence="2 3">
    <name type="scientific">Amycolatopsis marina</name>
    <dbReference type="NCBI Taxonomy" id="490629"/>
    <lineage>
        <taxon>Bacteria</taxon>
        <taxon>Bacillati</taxon>
        <taxon>Actinomycetota</taxon>
        <taxon>Actinomycetes</taxon>
        <taxon>Pseudonocardiales</taxon>
        <taxon>Pseudonocardiaceae</taxon>
        <taxon>Amycolatopsis</taxon>
    </lineage>
</organism>
<dbReference type="GO" id="GO:0032259">
    <property type="term" value="P:methylation"/>
    <property type="evidence" value="ECO:0007669"/>
    <property type="project" value="UniProtKB-KW"/>
</dbReference>
<feature type="region of interest" description="Disordered" evidence="1">
    <location>
        <begin position="1"/>
        <end position="24"/>
    </location>
</feature>
<dbReference type="Proteomes" id="UP000243799">
    <property type="component" value="Unassembled WGS sequence"/>
</dbReference>
<dbReference type="STRING" id="490629.SAMN05216266_102333"/>
<dbReference type="InterPro" id="IPR006764">
    <property type="entry name" value="SAM_dep_MeTrfase_SAV2177_type"/>
</dbReference>
<dbReference type="RefSeq" id="WP_245788175.1">
    <property type="nucleotide sequence ID" value="NZ_FOKG01000002.1"/>
</dbReference>
<keyword evidence="3" id="KW-1185">Reference proteome</keyword>
<reference evidence="3" key="1">
    <citation type="submission" date="2016-10" db="EMBL/GenBank/DDBJ databases">
        <authorList>
            <person name="Varghese N."/>
            <person name="Submissions S."/>
        </authorList>
    </citation>
    <scope>NUCLEOTIDE SEQUENCE [LARGE SCALE GENOMIC DNA]</scope>
    <source>
        <strain evidence="3">CGMCC 4.3568</strain>
    </source>
</reference>
<evidence type="ECO:0000313" key="3">
    <source>
        <dbReference type="Proteomes" id="UP000243799"/>
    </source>
</evidence>